<evidence type="ECO:0000259" key="1">
    <source>
        <dbReference type="Pfam" id="PF07883"/>
    </source>
</evidence>
<feature type="domain" description="Cupin type-2" evidence="1">
    <location>
        <begin position="238"/>
        <end position="287"/>
    </location>
</feature>
<name>A0A917CZG7_9NOCA</name>
<dbReference type="SUPFAM" id="SSF51182">
    <property type="entry name" value="RmlC-like cupins"/>
    <property type="match status" value="1"/>
</dbReference>
<dbReference type="InterPro" id="IPR014710">
    <property type="entry name" value="RmlC-like_jellyroll"/>
</dbReference>
<organism evidence="2 3">
    <name type="scientific">Rhodococcoides trifolii</name>
    <dbReference type="NCBI Taxonomy" id="908250"/>
    <lineage>
        <taxon>Bacteria</taxon>
        <taxon>Bacillati</taxon>
        <taxon>Actinomycetota</taxon>
        <taxon>Actinomycetes</taxon>
        <taxon>Mycobacteriales</taxon>
        <taxon>Nocardiaceae</taxon>
        <taxon>Rhodococcoides</taxon>
    </lineage>
</organism>
<gene>
    <name evidence="2" type="ORF">GCM10007304_17150</name>
</gene>
<reference evidence="2" key="2">
    <citation type="submission" date="2020-09" db="EMBL/GenBank/DDBJ databases">
        <authorList>
            <person name="Sun Q."/>
            <person name="Sedlacek I."/>
        </authorList>
    </citation>
    <scope>NUCLEOTIDE SEQUENCE</scope>
    <source>
        <strain evidence="2">CCM 7905</strain>
    </source>
</reference>
<evidence type="ECO:0000313" key="3">
    <source>
        <dbReference type="Proteomes" id="UP000654257"/>
    </source>
</evidence>
<dbReference type="InterPro" id="IPR053146">
    <property type="entry name" value="QDO-like"/>
</dbReference>
<dbReference type="Gene3D" id="2.60.120.10">
    <property type="entry name" value="Jelly Rolls"/>
    <property type="match status" value="2"/>
</dbReference>
<dbReference type="PANTHER" id="PTHR36440">
    <property type="entry name" value="PUTATIVE (AFU_ORTHOLOGUE AFUA_8G07350)-RELATED"/>
    <property type="match status" value="1"/>
</dbReference>
<evidence type="ECO:0000313" key="2">
    <source>
        <dbReference type="EMBL" id="GGG03620.1"/>
    </source>
</evidence>
<dbReference type="Pfam" id="PF07883">
    <property type="entry name" value="Cupin_2"/>
    <property type="match status" value="1"/>
</dbReference>
<dbReference type="AlphaFoldDB" id="A0A917CZG7"/>
<accession>A0A917CZG7</accession>
<comment type="caution">
    <text evidence="2">The sequence shown here is derived from an EMBL/GenBank/DDBJ whole genome shotgun (WGS) entry which is preliminary data.</text>
</comment>
<dbReference type="PANTHER" id="PTHR36440:SF1">
    <property type="entry name" value="PUTATIVE (AFU_ORTHOLOGUE AFUA_8G07350)-RELATED"/>
    <property type="match status" value="1"/>
</dbReference>
<dbReference type="InterPro" id="IPR011051">
    <property type="entry name" value="RmlC_Cupin_sf"/>
</dbReference>
<dbReference type="InterPro" id="IPR013096">
    <property type="entry name" value="Cupin_2"/>
</dbReference>
<dbReference type="CDD" id="cd02215">
    <property type="entry name" value="cupin_QDO_N_C"/>
    <property type="match status" value="2"/>
</dbReference>
<reference evidence="2" key="1">
    <citation type="journal article" date="2014" name="Int. J. Syst. Evol. Microbiol.">
        <title>Complete genome sequence of Corynebacterium casei LMG S-19264T (=DSM 44701T), isolated from a smear-ripened cheese.</title>
        <authorList>
            <consortium name="US DOE Joint Genome Institute (JGI-PGF)"/>
            <person name="Walter F."/>
            <person name="Albersmeier A."/>
            <person name="Kalinowski J."/>
            <person name="Ruckert C."/>
        </authorList>
    </citation>
    <scope>NUCLEOTIDE SEQUENCE</scope>
    <source>
        <strain evidence="2">CCM 7905</strain>
    </source>
</reference>
<dbReference type="RefSeq" id="WP_188544390.1">
    <property type="nucleotide sequence ID" value="NZ_BMCU01000002.1"/>
</dbReference>
<protein>
    <recommendedName>
        <fullName evidence="1">Cupin type-2 domain-containing protein</fullName>
    </recommendedName>
</protein>
<dbReference type="Proteomes" id="UP000654257">
    <property type="component" value="Unassembled WGS sequence"/>
</dbReference>
<dbReference type="EMBL" id="BMCU01000002">
    <property type="protein sequence ID" value="GGG03620.1"/>
    <property type="molecule type" value="Genomic_DNA"/>
</dbReference>
<proteinExistence type="predicted"/>
<sequence length="357" mass="38153">MNTAPDLDAIHGLAPVIDALPGEQVPYAVASGEGLRYEIDNQLWTVIARASDTGGLFDAAFVLGPRGAGSGFHSLADHQRSYYVFAGLAQFWLPGESRILGVGDSVHVPPGTPVAYRMLGHQTKLLMWCAPGGALDALHTSGGAVDSRVYSADGKAGVVVTTGQVLVPGPALLQDLPMIAASDAWDDVLPDGVEGYFLRAHTGDNREWPDSMNSIGARGRNTGGRYFSVLTAGAKAPYIPQHFHRLHTENFFCLSGRVWLYANGTERLLTEGDFVHAPAGTVHSFAFDAHNTRMLGMLTSDVFEPFFDITGVATENAVYTEGLVDPGFLMSKLGDLADLDVQFVGPPPTRVQASDLR</sequence>
<keyword evidence="3" id="KW-1185">Reference proteome</keyword>